<dbReference type="AlphaFoldDB" id="A0A6N7W523"/>
<dbReference type="InterPro" id="IPR009045">
    <property type="entry name" value="Zn_M74/Hedgehog-like"/>
</dbReference>
<dbReference type="InterPro" id="IPR003709">
    <property type="entry name" value="VanY-like_core_dom"/>
</dbReference>
<dbReference type="GO" id="GO:0006508">
    <property type="term" value="P:proteolysis"/>
    <property type="evidence" value="ECO:0007669"/>
    <property type="project" value="InterPro"/>
</dbReference>
<name>A0A6N7W523_9ACTO</name>
<dbReference type="InterPro" id="IPR052179">
    <property type="entry name" value="DD-CPase-like"/>
</dbReference>
<dbReference type="CDD" id="cd14814">
    <property type="entry name" value="Peptidase_M15"/>
    <property type="match status" value="1"/>
</dbReference>
<evidence type="ECO:0000313" key="2">
    <source>
        <dbReference type="EMBL" id="MSS83326.1"/>
    </source>
</evidence>
<dbReference type="Pfam" id="PF02557">
    <property type="entry name" value="VanY"/>
    <property type="match status" value="1"/>
</dbReference>
<sequence>MKSLTSKRHLARARILLVVYLLALVIVAVPLAKAWADTIRSDVLVIVEPNSADAAGVGLAREALGRVDSRALEVLPGEDSVDVVRNAYQALRAAVDDGQGETSYFVLKGVSPSLAYAFKKGELTQSALFSAAKEVTTLDAQSAEESRLQRVTVARSISDYKALTVLVEELNVAIADLSDEQRAGIRGDLRPYIPDFNEDALNSLVASGGDLGAEAQLELDRRAAANMPDFSGYSNGQLPDDVLCEIPWATNDRIACVALPYLQRLSDAYKAEFGEDIPILDGYRPYSEQVTVYNRDANWAAAPGTSNHGWGLAVDLGWDIFREWDAPEVQWMLENGYKYGWRLPSALNRESDRPEPWHYEFGTSYSDSDSADFTGPTPDVIFKVKLPKATR</sequence>
<evidence type="ECO:0000313" key="3">
    <source>
        <dbReference type="Proteomes" id="UP000470875"/>
    </source>
</evidence>
<dbReference type="SUPFAM" id="SSF55166">
    <property type="entry name" value="Hedgehog/DD-peptidase"/>
    <property type="match status" value="1"/>
</dbReference>
<gene>
    <name evidence="2" type="ORF">FYJ24_00800</name>
</gene>
<dbReference type="Proteomes" id="UP000470875">
    <property type="component" value="Unassembled WGS sequence"/>
</dbReference>
<dbReference type="RefSeq" id="WP_154542664.1">
    <property type="nucleotide sequence ID" value="NZ_VULO01000001.1"/>
</dbReference>
<feature type="domain" description="D-alanyl-D-alanine carboxypeptidase-like core" evidence="1">
    <location>
        <begin position="260"/>
        <end position="361"/>
    </location>
</feature>
<evidence type="ECO:0000259" key="1">
    <source>
        <dbReference type="Pfam" id="PF02557"/>
    </source>
</evidence>
<dbReference type="PANTHER" id="PTHR34385">
    <property type="entry name" value="D-ALANYL-D-ALANINE CARBOXYPEPTIDASE"/>
    <property type="match status" value="1"/>
</dbReference>
<dbReference type="GO" id="GO:0008233">
    <property type="term" value="F:peptidase activity"/>
    <property type="evidence" value="ECO:0007669"/>
    <property type="project" value="InterPro"/>
</dbReference>
<keyword evidence="3" id="KW-1185">Reference proteome</keyword>
<accession>A0A6N7W523</accession>
<protein>
    <recommendedName>
        <fullName evidence="1">D-alanyl-D-alanine carboxypeptidase-like core domain-containing protein</fullName>
    </recommendedName>
</protein>
<dbReference type="Gene3D" id="3.30.1380.10">
    <property type="match status" value="1"/>
</dbReference>
<organism evidence="2 3">
    <name type="scientific">Scrofimicrobium canadense</name>
    <dbReference type="NCBI Taxonomy" id="2652290"/>
    <lineage>
        <taxon>Bacteria</taxon>
        <taxon>Bacillati</taxon>
        <taxon>Actinomycetota</taxon>
        <taxon>Actinomycetes</taxon>
        <taxon>Actinomycetales</taxon>
        <taxon>Actinomycetaceae</taxon>
        <taxon>Scrofimicrobium</taxon>
    </lineage>
</organism>
<dbReference type="PANTHER" id="PTHR34385:SF1">
    <property type="entry name" value="PEPTIDOGLYCAN L-ALANYL-D-GLUTAMATE ENDOPEPTIDASE CWLK"/>
    <property type="match status" value="1"/>
</dbReference>
<dbReference type="EMBL" id="VULO01000001">
    <property type="protein sequence ID" value="MSS83326.1"/>
    <property type="molecule type" value="Genomic_DNA"/>
</dbReference>
<reference evidence="2 3" key="1">
    <citation type="submission" date="2019-08" db="EMBL/GenBank/DDBJ databases">
        <title>In-depth cultivation of the pig gut microbiome towards novel bacterial diversity and tailored functional studies.</title>
        <authorList>
            <person name="Wylensek D."/>
            <person name="Hitch T.C.A."/>
            <person name="Clavel T."/>
        </authorList>
    </citation>
    <scope>NUCLEOTIDE SEQUENCE [LARGE SCALE GENOMIC DNA]</scope>
    <source>
        <strain evidence="2 3">WB03_NA08</strain>
    </source>
</reference>
<proteinExistence type="predicted"/>
<comment type="caution">
    <text evidence="2">The sequence shown here is derived from an EMBL/GenBank/DDBJ whole genome shotgun (WGS) entry which is preliminary data.</text>
</comment>